<keyword evidence="3 10" id="KW-1133">Transmembrane helix</keyword>
<reference evidence="14 15" key="1">
    <citation type="journal article" date="2013" name="Science">
        <title>Genomic diversity and evolution of the head crest in the rock pigeon.</title>
        <authorList>
            <person name="Shapiro M.D."/>
            <person name="Kronenberg Z."/>
            <person name="Li C."/>
            <person name="Domyan E.T."/>
            <person name="Pan H."/>
            <person name="Campbell M."/>
            <person name="Tan H."/>
            <person name="Huff C.D."/>
            <person name="Hu H."/>
            <person name="Vickrey A.I."/>
            <person name="Nielsen S.C."/>
            <person name="Stringham S.A."/>
            <person name="Hu H."/>
            <person name="Willerslev E."/>
            <person name="Gilbert M.T."/>
            <person name="Yandell M."/>
            <person name="Zhang G."/>
            <person name="Wang J."/>
        </authorList>
    </citation>
    <scope>NUCLEOTIDE SEQUENCE [LARGE SCALE GENOMIC DNA]</scope>
    <source>
        <tissue evidence="14">Blood</tissue>
    </source>
</reference>
<comment type="caution">
    <text evidence="7">Lacks conserved residue(s) required for the propagation of feature annotation.</text>
</comment>
<dbReference type="InterPro" id="IPR036436">
    <property type="entry name" value="Disintegrin_dom_sf"/>
</dbReference>
<evidence type="ECO:0000259" key="13">
    <source>
        <dbReference type="PROSITE" id="PS50215"/>
    </source>
</evidence>
<dbReference type="PROSITE" id="PS01186">
    <property type="entry name" value="EGF_2"/>
    <property type="match status" value="1"/>
</dbReference>
<keyword evidence="4 10" id="KW-0472">Membrane</keyword>
<evidence type="ECO:0000256" key="3">
    <source>
        <dbReference type="ARBA" id="ARBA00022989"/>
    </source>
</evidence>
<evidence type="ECO:0000256" key="5">
    <source>
        <dbReference type="ARBA" id="ARBA00023157"/>
    </source>
</evidence>
<dbReference type="InterPro" id="IPR006586">
    <property type="entry name" value="ADAM_Cys-rich"/>
</dbReference>
<dbReference type="GO" id="GO:0009897">
    <property type="term" value="C:external side of plasma membrane"/>
    <property type="evidence" value="ECO:0007669"/>
    <property type="project" value="TreeGrafter"/>
</dbReference>
<dbReference type="PROSITE" id="PS50026">
    <property type="entry name" value="EGF_3"/>
    <property type="match status" value="1"/>
</dbReference>
<dbReference type="GO" id="GO:0006508">
    <property type="term" value="P:proteolysis"/>
    <property type="evidence" value="ECO:0007669"/>
    <property type="project" value="InterPro"/>
</dbReference>
<dbReference type="EMBL" id="AKCR02000030">
    <property type="protein sequence ID" value="PKK26039.1"/>
    <property type="molecule type" value="Genomic_DNA"/>
</dbReference>
<dbReference type="InterPro" id="IPR000742">
    <property type="entry name" value="EGF"/>
</dbReference>
<dbReference type="SUPFAM" id="SSF57552">
    <property type="entry name" value="Blood coagulation inhibitor (disintegrin)"/>
    <property type="match status" value="1"/>
</dbReference>
<dbReference type="FunFam" id="4.10.70.10:FF:000001">
    <property type="entry name" value="Disintegrin and metalloproteinase domain-containing protein 22"/>
    <property type="match status" value="1"/>
</dbReference>
<keyword evidence="8" id="KW-0479">Metal-binding</keyword>
<gene>
    <name evidence="14" type="ORF">A306_00005356</name>
</gene>
<dbReference type="GO" id="GO:0008584">
    <property type="term" value="P:male gonad development"/>
    <property type="evidence" value="ECO:0007669"/>
    <property type="project" value="TreeGrafter"/>
</dbReference>
<dbReference type="Gene3D" id="4.10.70.10">
    <property type="entry name" value="Disintegrin domain"/>
    <property type="match status" value="1"/>
</dbReference>
<dbReference type="Proteomes" id="UP000053872">
    <property type="component" value="Unassembled WGS sequence"/>
</dbReference>
<evidence type="ECO:0000256" key="4">
    <source>
        <dbReference type="ARBA" id="ARBA00023136"/>
    </source>
</evidence>
<keyword evidence="7" id="KW-0245">EGF-like domain</keyword>
<dbReference type="Pfam" id="PF08516">
    <property type="entry name" value="ADAM_CR"/>
    <property type="match status" value="1"/>
</dbReference>
<feature type="domain" description="Disintegrin" evidence="12">
    <location>
        <begin position="509"/>
        <end position="595"/>
    </location>
</feature>
<dbReference type="OrthoDB" id="5951731at2759"/>
<keyword evidence="5 7" id="KW-1015">Disulfide bond</keyword>
<dbReference type="Pfam" id="PF01562">
    <property type="entry name" value="Pep_M12B_propep"/>
    <property type="match status" value="1"/>
</dbReference>
<evidence type="ECO:0000256" key="9">
    <source>
        <dbReference type="SAM" id="MobiDB-lite"/>
    </source>
</evidence>
<feature type="region of interest" description="Disordered" evidence="9">
    <location>
        <begin position="32"/>
        <end position="74"/>
    </location>
</feature>
<keyword evidence="2 10" id="KW-0812">Transmembrane</keyword>
<evidence type="ECO:0000256" key="7">
    <source>
        <dbReference type="PROSITE-ProRule" id="PRU00076"/>
    </source>
</evidence>
<dbReference type="Gene3D" id="3.40.390.10">
    <property type="entry name" value="Collagenase (Catalytic Domain)"/>
    <property type="match status" value="1"/>
</dbReference>
<dbReference type="GO" id="GO:0007229">
    <property type="term" value="P:integrin-mediated signaling pathway"/>
    <property type="evidence" value="ECO:0007669"/>
    <property type="project" value="UniProtKB-KW"/>
</dbReference>
<dbReference type="GO" id="GO:0004222">
    <property type="term" value="F:metalloendopeptidase activity"/>
    <property type="evidence" value="ECO:0007669"/>
    <property type="project" value="InterPro"/>
</dbReference>
<keyword evidence="8" id="KW-0862">Zinc</keyword>
<feature type="disulfide bond" evidence="7">
    <location>
        <begin position="758"/>
        <end position="767"/>
    </location>
</feature>
<accession>A0A2I0M8N4</accession>
<protein>
    <submittedName>
        <fullName evidence="14">Disintegrin and metalloproteinase domain-containing protein 21</fullName>
    </submittedName>
</protein>
<evidence type="ECO:0000313" key="14">
    <source>
        <dbReference type="EMBL" id="PKK26039.1"/>
    </source>
</evidence>
<dbReference type="InterPro" id="IPR018358">
    <property type="entry name" value="Disintegrin_CS"/>
</dbReference>
<dbReference type="Pfam" id="PF00200">
    <property type="entry name" value="Disintegrin"/>
    <property type="match status" value="1"/>
</dbReference>
<dbReference type="InterPro" id="IPR001762">
    <property type="entry name" value="Disintegrin_dom"/>
</dbReference>
<evidence type="ECO:0000259" key="11">
    <source>
        <dbReference type="PROSITE" id="PS50026"/>
    </source>
</evidence>
<keyword evidence="15" id="KW-1185">Reference proteome</keyword>
<dbReference type="GO" id="GO:0046872">
    <property type="term" value="F:metal ion binding"/>
    <property type="evidence" value="ECO:0007669"/>
    <property type="project" value="UniProtKB-KW"/>
</dbReference>
<feature type="domain" description="EGF-like" evidence="11">
    <location>
        <begin position="734"/>
        <end position="768"/>
    </location>
</feature>
<evidence type="ECO:0000313" key="15">
    <source>
        <dbReference type="Proteomes" id="UP000053872"/>
    </source>
</evidence>
<feature type="active site" evidence="8">
    <location>
        <position position="442"/>
    </location>
</feature>
<feature type="binding site" evidence="8">
    <location>
        <position position="441"/>
    </location>
    <ligand>
        <name>Zn(2+)</name>
        <dbReference type="ChEBI" id="CHEBI:29105"/>
        <note>catalytic</note>
    </ligand>
</feature>
<dbReference type="AlphaFoldDB" id="A0A2I0M8N4"/>
<dbReference type="FunFam" id="3.40.390.10:FF:000002">
    <property type="entry name" value="Disintegrin and metalloproteinase domain-containing protein 22"/>
    <property type="match status" value="1"/>
</dbReference>
<feature type="disulfide bond" evidence="8">
    <location>
        <begin position="456"/>
        <end position="480"/>
    </location>
</feature>
<feature type="disulfide bond" evidence="8">
    <location>
        <begin position="416"/>
        <end position="496"/>
    </location>
</feature>
<dbReference type="InterPro" id="IPR024079">
    <property type="entry name" value="MetalloPept_cat_dom_sf"/>
</dbReference>
<dbReference type="PANTHER" id="PTHR11905:SF120">
    <property type="entry name" value="DISINTEGRIN AND METALLOPROTEINASE DOMAIN-CONTAINING PROTEIN 1A"/>
    <property type="match status" value="1"/>
</dbReference>
<dbReference type="CDD" id="cd04269">
    <property type="entry name" value="ZnMc_adamalysin_II_like"/>
    <property type="match status" value="1"/>
</dbReference>
<dbReference type="InterPro" id="IPR001590">
    <property type="entry name" value="Peptidase_M12B"/>
</dbReference>
<evidence type="ECO:0000256" key="10">
    <source>
        <dbReference type="SAM" id="Phobius"/>
    </source>
</evidence>
<sequence length="854" mass="94012">MAPVPQPRFTMSLCHRRLATWQLGGAALPEPSQGALRGMAAPQGSRVPCTSAGSHTSPERTAPAEPPPERLKGERTKVSMRGVAGPSLRRLAAILKVLARRWLQAQHGGQRKALLLWLGIWAVLVASLLPCAGSCHPPPGYAVHEIVRPRKLAQRAGKATEGEMSYVLRVEGENRVVHLRQKRGLLVKNLPVITYSPEGTRVVEQPHVPEECYYLGYIEGSPDSLAMLSACSGLRGRLEIGNLSYGIEPVPGSVTFQHLLYRRDQTRNKPLVCGMTDEVIQNQAGGKGAQTGLREQDISKRLKETMYVEILVVADSYLFSFHGRNESSVMLQVIDIINLSEMHYYPLKIRVCLIGLEIWTHSSFIGYSQDIEEVLKRFNSWANRDLSVRMAYDVTHLFTYTDFGSVVGLAFVGTICSPDYKSGLVSHIRGDVLTLSIIFTHELGHNLGMEHDKKQCVCGETTKCYMTQGSVKGAKAFSNCSLQSYLDLLSRGHGNCLCNIPAPHRLFYAKLCGNKVIDQGEQCDCWGQAGCQGHPCCHRTCRLKAGAVCSMGQCCWKCRFRAAGHKCRSEGDECDLPEYCNGTSEWCPEDLHKQDGTPCSNDGYCYQGKCATYDNLCQKVFGKKARGAPESCFKKQNMKGDQFGNCGGDGTSIPFVGCKAQDVLCGRLQCVNVEQIPVLHETEIIIQTPENEDWCWGTAYHAGIDTPDVGRGLDGTKCGPKKICLNRTCTEATINMTCDGQVLCRGRGVCNNLHHCHCDAGWAPPDCQFHGVGGSVDSGPPPPLRMSFVGILKNKMFWIVTGITVPTALLLIALLIAVTRHRKAIAAFFSKKLARKRSENSVDEQMSTEEEFSY</sequence>
<dbReference type="PROSITE" id="PS50215">
    <property type="entry name" value="ADAM_MEPRO"/>
    <property type="match status" value="1"/>
</dbReference>
<feature type="binding site" evidence="8">
    <location>
        <position position="445"/>
    </location>
    <ligand>
        <name>Zn(2+)</name>
        <dbReference type="ChEBI" id="CHEBI:29105"/>
        <note>catalytic</note>
    </ligand>
</feature>
<feature type="transmembrane region" description="Helical" evidence="10">
    <location>
        <begin position="796"/>
        <end position="818"/>
    </location>
</feature>
<dbReference type="InterPro" id="IPR002870">
    <property type="entry name" value="Peptidase_M12B_N"/>
</dbReference>
<evidence type="ECO:0000259" key="12">
    <source>
        <dbReference type="PROSITE" id="PS50214"/>
    </source>
</evidence>
<dbReference type="GO" id="GO:1990913">
    <property type="term" value="C:sperm head plasma membrane"/>
    <property type="evidence" value="ECO:0007669"/>
    <property type="project" value="TreeGrafter"/>
</dbReference>
<proteinExistence type="predicted"/>
<dbReference type="PROSITE" id="PS00427">
    <property type="entry name" value="DISINTEGRIN_1"/>
    <property type="match status" value="1"/>
</dbReference>
<evidence type="ECO:0000256" key="6">
    <source>
        <dbReference type="PROSITE-ProRule" id="PRU00068"/>
    </source>
</evidence>
<dbReference type="InterPro" id="IPR034027">
    <property type="entry name" value="Reprolysin_adamalysin"/>
</dbReference>
<evidence type="ECO:0000256" key="2">
    <source>
        <dbReference type="ARBA" id="ARBA00022692"/>
    </source>
</evidence>
<dbReference type="InParanoid" id="A0A2I0M8N4"/>
<feature type="domain" description="Peptidase M12B" evidence="13">
    <location>
        <begin position="306"/>
        <end position="501"/>
    </location>
</feature>
<dbReference type="SMART" id="SM00608">
    <property type="entry name" value="ACR"/>
    <property type="match status" value="1"/>
</dbReference>
<feature type="disulfide bond" evidence="6">
    <location>
        <begin position="567"/>
        <end position="587"/>
    </location>
</feature>
<evidence type="ECO:0000256" key="1">
    <source>
        <dbReference type="ARBA" id="ARBA00004479"/>
    </source>
</evidence>
<dbReference type="SMART" id="SM00050">
    <property type="entry name" value="DISIN"/>
    <property type="match status" value="1"/>
</dbReference>
<comment type="caution">
    <text evidence="14">The sequence shown here is derived from an EMBL/GenBank/DDBJ whole genome shotgun (WGS) entry which is preliminary data.</text>
</comment>
<comment type="subcellular location">
    <subcellularLocation>
        <location evidence="1">Membrane</location>
        <topology evidence="1">Single-pass type I membrane protein</topology>
    </subcellularLocation>
</comment>
<dbReference type="SUPFAM" id="SSF55486">
    <property type="entry name" value="Metalloproteases ('zincins'), catalytic domain"/>
    <property type="match status" value="1"/>
</dbReference>
<keyword evidence="14" id="KW-0401">Integrin</keyword>
<dbReference type="KEGG" id="clv:102084632"/>
<evidence type="ECO:0000256" key="8">
    <source>
        <dbReference type="PROSITE-ProRule" id="PRU00276"/>
    </source>
</evidence>
<dbReference type="PANTHER" id="PTHR11905">
    <property type="entry name" value="ADAM A DISINTEGRIN AND METALLOPROTEASE DOMAIN"/>
    <property type="match status" value="1"/>
</dbReference>
<dbReference type="Pfam" id="PF01421">
    <property type="entry name" value="Reprolysin"/>
    <property type="match status" value="1"/>
</dbReference>
<name>A0A2I0M8N4_COLLI</name>
<dbReference type="PROSITE" id="PS50214">
    <property type="entry name" value="DISINTEGRIN_2"/>
    <property type="match status" value="1"/>
</dbReference>
<organism evidence="14 15">
    <name type="scientific">Columba livia</name>
    <name type="common">Rock dove</name>
    <dbReference type="NCBI Taxonomy" id="8932"/>
    <lineage>
        <taxon>Eukaryota</taxon>
        <taxon>Metazoa</taxon>
        <taxon>Chordata</taxon>
        <taxon>Craniata</taxon>
        <taxon>Vertebrata</taxon>
        <taxon>Euteleostomi</taxon>
        <taxon>Archelosauria</taxon>
        <taxon>Archosauria</taxon>
        <taxon>Dinosauria</taxon>
        <taxon>Saurischia</taxon>
        <taxon>Theropoda</taxon>
        <taxon>Coelurosauria</taxon>
        <taxon>Aves</taxon>
        <taxon>Neognathae</taxon>
        <taxon>Neoaves</taxon>
        <taxon>Columbimorphae</taxon>
        <taxon>Columbiformes</taxon>
        <taxon>Columbidae</taxon>
        <taxon>Columba</taxon>
    </lineage>
</organism>
<feature type="binding site" evidence="8">
    <location>
        <position position="451"/>
    </location>
    <ligand>
        <name>Zn(2+)</name>
        <dbReference type="ChEBI" id="CHEBI:29105"/>
        <note>catalytic</note>
    </ligand>
</feature>